<dbReference type="PANTHER" id="PTHR36156:SF2">
    <property type="entry name" value="CUPIN TYPE-2 DOMAIN-CONTAINING PROTEIN"/>
    <property type="match status" value="1"/>
</dbReference>
<dbReference type="CDD" id="cd02231">
    <property type="entry name" value="cupin_BLL6423-like"/>
    <property type="match status" value="1"/>
</dbReference>
<dbReference type="InterPro" id="IPR011051">
    <property type="entry name" value="RmlC_Cupin_sf"/>
</dbReference>
<dbReference type="Proteomes" id="UP001369815">
    <property type="component" value="Unassembled WGS sequence"/>
</dbReference>
<keyword evidence="2" id="KW-1185">Reference proteome</keyword>
<proteinExistence type="predicted"/>
<dbReference type="Gene3D" id="2.60.120.10">
    <property type="entry name" value="Jelly Rolls"/>
    <property type="match status" value="1"/>
</dbReference>
<dbReference type="InterPro" id="IPR047142">
    <property type="entry name" value="OryJ/VirC-like"/>
</dbReference>
<organism evidence="1 2">
    <name type="scientific">Daldinia eschscholtzii</name>
    <dbReference type="NCBI Taxonomy" id="292717"/>
    <lineage>
        <taxon>Eukaryota</taxon>
        <taxon>Fungi</taxon>
        <taxon>Dikarya</taxon>
        <taxon>Ascomycota</taxon>
        <taxon>Pezizomycotina</taxon>
        <taxon>Sordariomycetes</taxon>
        <taxon>Xylariomycetidae</taxon>
        <taxon>Xylariales</taxon>
        <taxon>Hypoxylaceae</taxon>
        <taxon>Daldinia</taxon>
    </lineage>
</organism>
<dbReference type="InterPro" id="IPR014710">
    <property type="entry name" value="RmlC-like_jellyroll"/>
</dbReference>
<reference evidence="1 2" key="1">
    <citation type="journal article" date="2024" name="Front Chem Biol">
        <title>Unveiling the potential of Daldinia eschscholtzii MFLUCC 19-0629 through bioactivity and bioinformatics studies for enhanced sustainable agriculture production.</title>
        <authorList>
            <person name="Brooks S."/>
            <person name="Weaver J.A."/>
            <person name="Klomchit A."/>
            <person name="Alharthi S.A."/>
            <person name="Onlamun T."/>
            <person name="Nurani R."/>
            <person name="Vong T.K."/>
            <person name="Alberti F."/>
            <person name="Greco C."/>
        </authorList>
    </citation>
    <scope>NUCLEOTIDE SEQUENCE [LARGE SCALE GENOMIC DNA]</scope>
    <source>
        <strain evidence="1">MFLUCC 19-0629</strain>
    </source>
</reference>
<sequence>MAETTGANTSPLPEYHVQSFPAPGLRQIVRHITGNNDKGESRFISSDNGEHYRFMVEHQAVANIIYSTRETPVDLNGNADVIKAHEQEPPFHYPNGSIVRMIDFGPGVESPFHRALTIDYGIVLEGVFELTLDSGEKRILRQSDVCVQRATAHKWKNITGNGTLPGRMLWVLLDTKEVTIGGSKLSGDLGDLHKEYAGRGNY</sequence>
<evidence type="ECO:0000313" key="2">
    <source>
        <dbReference type="Proteomes" id="UP001369815"/>
    </source>
</evidence>
<name>A0AAX6MXX3_9PEZI</name>
<dbReference type="SUPFAM" id="SSF51182">
    <property type="entry name" value="RmlC-like cupins"/>
    <property type="match status" value="1"/>
</dbReference>
<dbReference type="PANTHER" id="PTHR36156">
    <property type="entry name" value="SLR2101 PROTEIN"/>
    <property type="match status" value="1"/>
</dbReference>
<evidence type="ECO:0008006" key="3">
    <source>
        <dbReference type="Google" id="ProtNLM"/>
    </source>
</evidence>
<accession>A0AAX6MXX3</accession>
<protein>
    <recommendedName>
        <fullName evidence="3">Cupin 2 conserved barrel domain-containing protein</fullName>
    </recommendedName>
</protein>
<gene>
    <name evidence="1" type="ORF">Daesc_000245</name>
</gene>
<dbReference type="EMBL" id="JBANMG010000001">
    <property type="protein sequence ID" value="KAK6957459.1"/>
    <property type="molecule type" value="Genomic_DNA"/>
</dbReference>
<comment type="caution">
    <text evidence="1">The sequence shown here is derived from an EMBL/GenBank/DDBJ whole genome shotgun (WGS) entry which is preliminary data.</text>
</comment>
<dbReference type="AlphaFoldDB" id="A0AAX6MXX3"/>
<evidence type="ECO:0000313" key="1">
    <source>
        <dbReference type="EMBL" id="KAK6957459.1"/>
    </source>
</evidence>